<evidence type="ECO:0000313" key="4">
    <source>
        <dbReference type="Proteomes" id="UP001500021"/>
    </source>
</evidence>
<name>A0ABN1L9H0_9GAMM</name>
<sequence>MNKGKHYQADKMSESIKNNLAYYLCQLIGFAIIMVFTAIGVLSMPGHADEVMPLPIAKEIIRSFLSYSVTVLLSHYLLRSYHKHSPSTTFIAYFKVILQCAVIATTVDKCLSLLLQTHTPDFFIYQHGLLVELASLVLFNILFFMLWSLIYLTITSIRDRRKLAEQLKNQQLASLMNQINPHFLFNSLNTIRGMIFEDEDKAAELVTQLSTLFRYNLSTDTKAHTSLGKELAVCQHYLAIEDIRLGERLRIELNNSDESLLAKIPTMGLLTLVENAIKHGVANLKDGGTLTLKSQVKAEQLIIDVINPYQSDLIKSGTKVGLKNLTQRIGLIFSGQGSLKQTTDNNIFHVTMTLPYEPVKNG</sequence>
<feature type="domain" description="Signal transduction histidine kinase internal region" evidence="2">
    <location>
        <begin position="171"/>
        <end position="249"/>
    </location>
</feature>
<feature type="transmembrane region" description="Helical" evidence="1">
    <location>
        <begin position="127"/>
        <end position="152"/>
    </location>
</feature>
<feature type="transmembrane region" description="Helical" evidence="1">
    <location>
        <begin position="60"/>
        <end position="78"/>
    </location>
</feature>
<accession>A0ABN1L9H0</accession>
<dbReference type="InterPro" id="IPR050640">
    <property type="entry name" value="Bact_2-comp_sensor_kinase"/>
</dbReference>
<feature type="transmembrane region" description="Helical" evidence="1">
    <location>
        <begin position="90"/>
        <end position="107"/>
    </location>
</feature>
<evidence type="ECO:0000313" key="3">
    <source>
        <dbReference type="EMBL" id="GAA0820998.1"/>
    </source>
</evidence>
<dbReference type="EMBL" id="BAAAFA010000009">
    <property type="protein sequence ID" value="GAA0820998.1"/>
    <property type="molecule type" value="Genomic_DNA"/>
</dbReference>
<dbReference type="InterPro" id="IPR010559">
    <property type="entry name" value="Sig_transdc_His_kin_internal"/>
</dbReference>
<organism evidence="3 4">
    <name type="scientific">Colwellia asteriadis</name>
    <dbReference type="NCBI Taxonomy" id="517723"/>
    <lineage>
        <taxon>Bacteria</taxon>
        <taxon>Pseudomonadati</taxon>
        <taxon>Pseudomonadota</taxon>
        <taxon>Gammaproteobacteria</taxon>
        <taxon>Alteromonadales</taxon>
        <taxon>Colwelliaceae</taxon>
        <taxon>Colwellia</taxon>
    </lineage>
</organism>
<dbReference type="PANTHER" id="PTHR34220:SF7">
    <property type="entry name" value="SENSOR HISTIDINE KINASE YPDA"/>
    <property type="match status" value="1"/>
</dbReference>
<evidence type="ECO:0000259" key="2">
    <source>
        <dbReference type="Pfam" id="PF06580"/>
    </source>
</evidence>
<comment type="caution">
    <text evidence="3">The sequence shown here is derived from an EMBL/GenBank/DDBJ whole genome shotgun (WGS) entry which is preliminary data.</text>
</comment>
<reference evidence="3 4" key="1">
    <citation type="journal article" date="2019" name="Int. J. Syst. Evol. Microbiol.">
        <title>The Global Catalogue of Microorganisms (GCM) 10K type strain sequencing project: providing services to taxonomists for standard genome sequencing and annotation.</title>
        <authorList>
            <consortium name="The Broad Institute Genomics Platform"/>
            <consortium name="The Broad Institute Genome Sequencing Center for Infectious Disease"/>
            <person name="Wu L."/>
            <person name="Ma J."/>
        </authorList>
    </citation>
    <scope>NUCLEOTIDE SEQUENCE [LARGE SCALE GENOMIC DNA]</scope>
    <source>
        <strain evidence="3 4">JCM 15608</strain>
    </source>
</reference>
<protein>
    <recommendedName>
        <fullName evidence="2">Signal transduction histidine kinase internal region domain-containing protein</fullName>
    </recommendedName>
</protein>
<proteinExistence type="predicted"/>
<keyword evidence="1" id="KW-0812">Transmembrane</keyword>
<keyword evidence="1" id="KW-1133">Transmembrane helix</keyword>
<dbReference type="Proteomes" id="UP001500021">
    <property type="component" value="Unassembled WGS sequence"/>
</dbReference>
<feature type="transmembrane region" description="Helical" evidence="1">
    <location>
        <begin position="20"/>
        <end position="40"/>
    </location>
</feature>
<dbReference type="PANTHER" id="PTHR34220">
    <property type="entry name" value="SENSOR HISTIDINE KINASE YPDA"/>
    <property type="match status" value="1"/>
</dbReference>
<keyword evidence="1" id="KW-0472">Membrane</keyword>
<gene>
    <name evidence="3" type="ORF">GCM10009111_27310</name>
</gene>
<evidence type="ECO:0000256" key="1">
    <source>
        <dbReference type="SAM" id="Phobius"/>
    </source>
</evidence>
<keyword evidence="4" id="KW-1185">Reference proteome</keyword>
<dbReference type="Gene3D" id="3.30.565.10">
    <property type="entry name" value="Histidine kinase-like ATPase, C-terminal domain"/>
    <property type="match status" value="1"/>
</dbReference>
<dbReference type="Pfam" id="PF06580">
    <property type="entry name" value="His_kinase"/>
    <property type="match status" value="1"/>
</dbReference>
<dbReference type="InterPro" id="IPR036890">
    <property type="entry name" value="HATPase_C_sf"/>
</dbReference>
<dbReference type="RefSeq" id="WP_343818146.1">
    <property type="nucleotide sequence ID" value="NZ_BAAAFA010000009.1"/>
</dbReference>